<dbReference type="PANTHER" id="PTHR24161">
    <property type="entry name" value="ANK_REP_REGION DOMAIN-CONTAINING PROTEIN-RELATED"/>
    <property type="match status" value="1"/>
</dbReference>
<dbReference type="EC" id="2.3.1.225" evidence="1"/>
<dbReference type="Pfam" id="PF00023">
    <property type="entry name" value="Ank"/>
    <property type="match status" value="1"/>
</dbReference>
<evidence type="ECO:0000313" key="5">
    <source>
        <dbReference type="EMBL" id="EXJ78718.1"/>
    </source>
</evidence>
<dbReference type="InterPro" id="IPR002110">
    <property type="entry name" value="Ankyrin_rpt"/>
</dbReference>
<dbReference type="GO" id="GO:0019706">
    <property type="term" value="F:protein-cysteine S-palmitoyltransferase activity"/>
    <property type="evidence" value="ECO:0007669"/>
    <property type="project" value="UniProtKB-EC"/>
</dbReference>
<dbReference type="SMART" id="SM00248">
    <property type="entry name" value="ANK"/>
    <property type="match status" value="10"/>
</dbReference>
<dbReference type="Pfam" id="PF12796">
    <property type="entry name" value="Ank_2"/>
    <property type="match status" value="1"/>
</dbReference>
<proteinExistence type="predicted"/>
<keyword evidence="3 4" id="KW-0040">ANK repeat</keyword>
<dbReference type="PROSITE" id="PS50088">
    <property type="entry name" value="ANK_REPEAT"/>
    <property type="match status" value="2"/>
</dbReference>
<dbReference type="Gene3D" id="1.25.40.20">
    <property type="entry name" value="Ankyrin repeat-containing domain"/>
    <property type="match status" value="4"/>
</dbReference>
<evidence type="ECO:0000256" key="4">
    <source>
        <dbReference type="PROSITE-ProRule" id="PRU00023"/>
    </source>
</evidence>
<dbReference type="HOGENOM" id="CLU_022824_0_0_1"/>
<dbReference type="SUPFAM" id="SSF48403">
    <property type="entry name" value="Ankyrin repeat"/>
    <property type="match status" value="1"/>
</dbReference>
<organism evidence="5 6">
    <name type="scientific">Capronia coronata CBS 617.96</name>
    <dbReference type="NCBI Taxonomy" id="1182541"/>
    <lineage>
        <taxon>Eukaryota</taxon>
        <taxon>Fungi</taxon>
        <taxon>Dikarya</taxon>
        <taxon>Ascomycota</taxon>
        <taxon>Pezizomycotina</taxon>
        <taxon>Eurotiomycetes</taxon>
        <taxon>Chaetothyriomycetidae</taxon>
        <taxon>Chaetothyriales</taxon>
        <taxon>Herpotrichiellaceae</taxon>
        <taxon>Capronia</taxon>
    </lineage>
</organism>
<feature type="repeat" description="ANK" evidence="4">
    <location>
        <begin position="217"/>
        <end position="249"/>
    </location>
</feature>
<dbReference type="RefSeq" id="XP_007728166.1">
    <property type="nucleotide sequence ID" value="XM_007729976.1"/>
</dbReference>
<reference evidence="5 6" key="1">
    <citation type="submission" date="2013-03" db="EMBL/GenBank/DDBJ databases">
        <title>The Genome Sequence of Capronia coronata CBS 617.96.</title>
        <authorList>
            <consortium name="The Broad Institute Genomics Platform"/>
            <person name="Cuomo C."/>
            <person name="de Hoog S."/>
            <person name="Gorbushina A."/>
            <person name="Walker B."/>
            <person name="Young S.K."/>
            <person name="Zeng Q."/>
            <person name="Gargeya S."/>
            <person name="Fitzgerald M."/>
            <person name="Haas B."/>
            <person name="Abouelleil A."/>
            <person name="Allen A.W."/>
            <person name="Alvarado L."/>
            <person name="Arachchi H.M."/>
            <person name="Berlin A.M."/>
            <person name="Chapman S.B."/>
            <person name="Gainer-Dewar J."/>
            <person name="Goldberg J."/>
            <person name="Griggs A."/>
            <person name="Gujja S."/>
            <person name="Hansen M."/>
            <person name="Howarth C."/>
            <person name="Imamovic A."/>
            <person name="Ireland A."/>
            <person name="Larimer J."/>
            <person name="McCowan C."/>
            <person name="Murphy C."/>
            <person name="Pearson M."/>
            <person name="Poon T.W."/>
            <person name="Priest M."/>
            <person name="Roberts A."/>
            <person name="Saif S."/>
            <person name="Shea T."/>
            <person name="Sisk P."/>
            <person name="Sykes S."/>
            <person name="Wortman J."/>
            <person name="Nusbaum C."/>
            <person name="Birren B."/>
        </authorList>
    </citation>
    <scope>NUCLEOTIDE SEQUENCE [LARGE SCALE GENOMIC DNA]</scope>
    <source>
        <strain evidence="5 6">CBS 617.96</strain>
    </source>
</reference>
<keyword evidence="2" id="KW-0677">Repeat</keyword>
<evidence type="ECO:0000256" key="3">
    <source>
        <dbReference type="ARBA" id="ARBA00023043"/>
    </source>
</evidence>
<sequence>MSWQAVRELQPSVQTFLFERLRTRADLNASQNKVNLPECFALAAFYTNGYGTQPDPAEARRLILHAARYGHKVSQAYAWRISRMSGIELSTDEQLLRMIENRALDGSRAALCDLTIIAPEKADRTHKILKLGLAGVGASFWNDDLIHDFRFPQWMNTFKNTTVLVQNFRNLRAIADYRVNKRGDRILHMAASCGQTQAIEALLDNFPALTVNQLNDVGETPLLSACRSGHREVVNFLLEYGADPTIATISKESPLHWLISFEKEEVEDVGNVLVSKGANTRLLTTEAIKYGNFPSGVDADVLPPGTPLTWAVHHNRPDIIRFLIRAAGTAGVSIDKGVNQPSPMEWAAHYHHQECLEAMVTAMKEEKLGFTYLHFLRSAVHSSDIFSMILRNGTEYMDRFKSTMGYLLEETHRASFATGIGSFGYTLLYYAVAEAHDLAVEYLLAPETERLLQNGWERVKEGAQDDSDIPIRRYGVFSREHVNMPCGDEQRTPLLECVRWNRRHMFDLLVTNGADVQARSRNPFDNTKTNWSALHTYAHAAHNSDVSLAERIIEAGVVPDAPMEGEGGEDIETPVLVAVKNNAFNLAELFLRHGANLNAMCVSSGLISLEYPTTILGHIVASAARDSVSRIRFILNRYSAFAEEHAGTQKGIGFIVESERSLTALHRAAWAYRGVYDRIPDGTSLLEAIKRGQYDFAQNREIMHELLQHFGDSEDALNSRTSDALFRRTALHLAVDAVNAMKYSTSESRTMTGTRHLIWPFKVLSIMV</sequence>
<protein>
    <recommendedName>
        <fullName evidence="1">protein S-acyltransferase</fullName>
        <ecNumber evidence="1">2.3.1.225</ecNumber>
    </recommendedName>
</protein>
<name>W9XEQ6_9EURO</name>
<dbReference type="STRING" id="1182541.W9XEQ6"/>
<dbReference type="eggNOG" id="KOG4177">
    <property type="taxonomic scope" value="Eukaryota"/>
</dbReference>
<feature type="repeat" description="ANK" evidence="4">
    <location>
        <begin position="489"/>
        <end position="521"/>
    </location>
</feature>
<comment type="caution">
    <text evidence="5">The sequence shown here is derived from an EMBL/GenBank/DDBJ whole genome shotgun (WGS) entry which is preliminary data.</text>
</comment>
<dbReference type="Proteomes" id="UP000019484">
    <property type="component" value="Unassembled WGS sequence"/>
</dbReference>
<dbReference type="OrthoDB" id="626167at2759"/>
<gene>
    <name evidence="5" type="ORF">A1O1_09120</name>
</gene>
<dbReference type="AlphaFoldDB" id="W9XEQ6"/>
<evidence type="ECO:0000256" key="2">
    <source>
        <dbReference type="ARBA" id="ARBA00022737"/>
    </source>
</evidence>
<dbReference type="GeneID" id="19163965"/>
<dbReference type="InterPro" id="IPR036770">
    <property type="entry name" value="Ankyrin_rpt-contain_sf"/>
</dbReference>
<evidence type="ECO:0000256" key="1">
    <source>
        <dbReference type="ARBA" id="ARBA00012210"/>
    </source>
</evidence>
<dbReference type="EMBL" id="AMWN01000011">
    <property type="protein sequence ID" value="EXJ78718.1"/>
    <property type="molecule type" value="Genomic_DNA"/>
</dbReference>
<keyword evidence="6" id="KW-1185">Reference proteome</keyword>
<dbReference type="PANTHER" id="PTHR24161:SF85">
    <property type="entry name" value="PALMITOYLTRANSFERASE HIP14"/>
    <property type="match status" value="1"/>
</dbReference>
<evidence type="ECO:0000313" key="6">
    <source>
        <dbReference type="Proteomes" id="UP000019484"/>
    </source>
</evidence>
<accession>W9XEQ6</accession>
<dbReference type="PROSITE" id="PS50297">
    <property type="entry name" value="ANK_REP_REGION"/>
    <property type="match status" value="1"/>
</dbReference>
<dbReference type="PRINTS" id="PR01415">
    <property type="entry name" value="ANKYRIN"/>
</dbReference>